<dbReference type="PANTHER" id="PTHR31916:SF40">
    <property type="entry name" value="ALKALINE_NEUTRAL INVERTASE B-RELATED"/>
    <property type="match status" value="1"/>
</dbReference>
<evidence type="ECO:0000256" key="3">
    <source>
        <dbReference type="ARBA" id="ARBA00023295"/>
    </source>
</evidence>
<gene>
    <name evidence="4" type="ORF">G2W53_040149</name>
</gene>
<comment type="caution">
    <text evidence="4">The sequence shown here is derived from an EMBL/GenBank/DDBJ whole genome shotgun (WGS) entry which is preliminary data.</text>
</comment>
<keyword evidence="2" id="KW-0119">Carbohydrate metabolism</keyword>
<dbReference type="GO" id="GO:0033926">
    <property type="term" value="F:endo-alpha-N-acetylgalactosaminidase activity"/>
    <property type="evidence" value="ECO:0007669"/>
    <property type="project" value="InterPro"/>
</dbReference>
<dbReference type="GO" id="GO:0005987">
    <property type="term" value="P:sucrose catabolic process"/>
    <property type="evidence" value="ECO:0007669"/>
    <property type="project" value="TreeGrafter"/>
</dbReference>
<dbReference type="InterPro" id="IPR024746">
    <property type="entry name" value="Glyco_hydro_100"/>
</dbReference>
<accession>A0A834SRP7</accession>
<dbReference type="EMBL" id="JAAIUW010000012">
    <property type="protein sequence ID" value="KAF7807988.1"/>
    <property type="molecule type" value="Genomic_DNA"/>
</dbReference>
<evidence type="ECO:0000313" key="4">
    <source>
        <dbReference type="EMBL" id="KAF7807988.1"/>
    </source>
</evidence>
<organism evidence="4 5">
    <name type="scientific">Senna tora</name>
    <dbReference type="NCBI Taxonomy" id="362788"/>
    <lineage>
        <taxon>Eukaryota</taxon>
        <taxon>Viridiplantae</taxon>
        <taxon>Streptophyta</taxon>
        <taxon>Embryophyta</taxon>
        <taxon>Tracheophyta</taxon>
        <taxon>Spermatophyta</taxon>
        <taxon>Magnoliopsida</taxon>
        <taxon>eudicotyledons</taxon>
        <taxon>Gunneridae</taxon>
        <taxon>Pentapetalae</taxon>
        <taxon>rosids</taxon>
        <taxon>fabids</taxon>
        <taxon>Fabales</taxon>
        <taxon>Fabaceae</taxon>
        <taxon>Caesalpinioideae</taxon>
        <taxon>Cassia clade</taxon>
        <taxon>Senna</taxon>
    </lineage>
</organism>
<evidence type="ECO:0000256" key="2">
    <source>
        <dbReference type="ARBA" id="ARBA00023277"/>
    </source>
</evidence>
<dbReference type="Proteomes" id="UP000634136">
    <property type="component" value="Unassembled WGS sequence"/>
</dbReference>
<sequence>MTSPSVVVAVSNIKAVKDLDKFNALSDSRPDWIVDFKTDYGGYFIGNVKFSVLLGCIFVGFTREIALCFCHPWPILSKSAIIIDLIDSRWKRFVGDMPVKVCYPALETNE</sequence>
<dbReference type="AlphaFoldDB" id="A0A834SRP7"/>
<evidence type="ECO:0000313" key="5">
    <source>
        <dbReference type="Proteomes" id="UP000634136"/>
    </source>
</evidence>
<dbReference type="Pfam" id="PF12899">
    <property type="entry name" value="Glyco_hydro_100"/>
    <property type="match status" value="1"/>
</dbReference>
<proteinExistence type="predicted"/>
<evidence type="ECO:0000256" key="1">
    <source>
        <dbReference type="ARBA" id="ARBA00022801"/>
    </source>
</evidence>
<keyword evidence="5" id="KW-1185">Reference proteome</keyword>
<keyword evidence="1" id="KW-0378">Hydrolase</keyword>
<dbReference type="PANTHER" id="PTHR31916">
    <property type="match status" value="1"/>
</dbReference>
<reference evidence="4" key="1">
    <citation type="submission" date="2020-09" db="EMBL/GenBank/DDBJ databases">
        <title>Genome-Enabled Discovery of Anthraquinone Biosynthesis in Senna tora.</title>
        <authorList>
            <person name="Kang S.-H."/>
            <person name="Pandey R.P."/>
            <person name="Lee C.-M."/>
            <person name="Sim J.-S."/>
            <person name="Jeong J.-T."/>
            <person name="Choi B.-S."/>
            <person name="Jung M."/>
            <person name="Ginzburg D."/>
            <person name="Zhao K."/>
            <person name="Won S.Y."/>
            <person name="Oh T.-J."/>
            <person name="Yu Y."/>
            <person name="Kim N.-H."/>
            <person name="Lee O.R."/>
            <person name="Lee T.-H."/>
            <person name="Bashyal P."/>
            <person name="Kim T.-S."/>
            <person name="Lee W.-H."/>
            <person name="Kawkins C."/>
            <person name="Kim C.-K."/>
            <person name="Kim J.S."/>
            <person name="Ahn B.O."/>
            <person name="Rhee S.Y."/>
            <person name="Sohng J.K."/>
        </authorList>
    </citation>
    <scope>NUCLEOTIDE SEQUENCE</scope>
    <source>
        <tissue evidence="4">Leaf</tissue>
    </source>
</reference>
<protein>
    <submittedName>
        <fullName evidence="4">Putative alkaline/neutral invertase B</fullName>
    </submittedName>
</protein>
<keyword evidence="3" id="KW-0326">Glycosidase</keyword>
<dbReference type="GO" id="GO:0004575">
    <property type="term" value="F:sucrose alpha-glucosidase activity"/>
    <property type="evidence" value="ECO:0007669"/>
    <property type="project" value="TreeGrafter"/>
</dbReference>
<name>A0A834SRP7_9FABA</name>